<accession>A0A645DB88</accession>
<protein>
    <submittedName>
        <fullName evidence="1">Uncharacterized protein</fullName>
    </submittedName>
</protein>
<reference evidence="1" key="1">
    <citation type="submission" date="2019-08" db="EMBL/GenBank/DDBJ databases">
        <authorList>
            <person name="Kucharzyk K."/>
            <person name="Murdoch R.W."/>
            <person name="Higgins S."/>
            <person name="Loffler F."/>
        </authorList>
    </citation>
    <scope>NUCLEOTIDE SEQUENCE</scope>
</reference>
<proteinExistence type="predicted"/>
<gene>
    <name evidence="1" type="ORF">SDC9_133594</name>
</gene>
<dbReference type="EMBL" id="VSSQ01034528">
    <property type="protein sequence ID" value="MPM86505.1"/>
    <property type="molecule type" value="Genomic_DNA"/>
</dbReference>
<dbReference type="AlphaFoldDB" id="A0A645DB88"/>
<organism evidence="1">
    <name type="scientific">bioreactor metagenome</name>
    <dbReference type="NCBI Taxonomy" id="1076179"/>
    <lineage>
        <taxon>unclassified sequences</taxon>
        <taxon>metagenomes</taxon>
        <taxon>ecological metagenomes</taxon>
    </lineage>
</organism>
<name>A0A645DB88_9ZZZZ</name>
<comment type="caution">
    <text evidence="1">The sequence shown here is derived from an EMBL/GenBank/DDBJ whole genome shotgun (WGS) entry which is preliminary data.</text>
</comment>
<evidence type="ECO:0000313" key="1">
    <source>
        <dbReference type="EMBL" id="MPM86505.1"/>
    </source>
</evidence>
<sequence length="140" mass="14894">MYSALSQETLAFALQNMYINWIQDESMRRTKNETKQFIDRCIGGIVPVLYSTGGHTGGIHLPDGPAALHPGRQSGGGPVLLHPAAPAALLQEVAARAAVGHFYAACTDAQRFALSQSFSASARFRVERAGRGKSVLPAAT</sequence>